<keyword evidence="12" id="KW-0808">Transferase</keyword>
<keyword evidence="21" id="KW-0156">Chromatin regulator</keyword>
<dbReference type="SUPFAM" id="SSF57756">
    <property type="entry name" value="Retrovirus zinc finger-like domains"/>
    <property type="match status" value="1"/>
</dbReference>
<evidence type="ECO:0000256" key="27">
    <source>
        <dbReference type="ARBA" id="ARBA00023159"/>
    </source>
</evidence>
<dbReference type="FunFam" id="1.10.520.20:FF:000002">
    <property type="entry name" value="ATP synthase subunit O, mitochondrial"/>
    <property type="match status" value="1"/>
</dbReference>
<evidence type="ECO:0000256" key="1">
    <source>
        <dbReference type="ARBA" id="ARBA00004123"/>
    </source>
</evidence>
<feature type="region of interest" description="Disordered" evidence="40">
    <location>
        <begin position="2498"/>
        <end position="2519"/>
    </location>
</feature>
<keyword evidence="25" id="KW-0496">Mitochondrion</keyword>
<dbReference type="SMART" id="SM00570">
    <property type="entry name" value="AWS"/>
    <property type="match status" value="1"/>
</dbReference>
<evidence type="ECO:0000256" key="34">
    <source>
        <dbReference type="ARBA" id="ARBA00066810"/>
    </source>
</evidence>
<dbReference type="NCBIfam" id="TIGR01145">
    <property type="entry name" value="ATP_synt_delta"/>
    <property type="match status" value="1"/>
</dbReference>
<proteinExistence type="inferred from homology"/>
<dbReference type="Pfam" id="PF00628">
    <property type="entry name" value="PHD"/>
    <property type="match status" value="1"/>
</dbReference>
<dbReference type="FunFam" id="2.170.270.10:FF:000002">
    <property type="entry name" value="Histone-lysine N-methyltransferase"/>
    <property type="match status" value="1"/>
</dbReference>
<evidence type="ECO:0000256" key="15">
    <source>
        <dbReference type="ARBA" id="ARBA00022737"/>
    </source>
</evidence>
<dbReference type="GO" id="GO:0005694">
    <property type="term" value="C:chromosome"/>
    <property type="evidence" value="ECO:0007669"/>
    <property type="project" value="UniProtKB-SubCell"/>
</dbReference>
<comment type="caution">
    <text evidence="47">The sequence shown here is derived from an EMBL/GenBank/DDBJ whole genome shotgun (WGS) entry which is preliminary data.</text>
</comment>
<feature type="region of interest" description="Disordered" evidence="40">
    <location>
        <begin position="897"/>
        <end position="927"/>
    </location>
</feature>
<dbReference type="GO" id="GO:0006355">
    <property type="term" value="P:regulation of DNA-templated transcription"/>
    <property type="evidence" value="ECO:0007669"/>
    <property type="project" value="UniProtKB-ARBA"/>
</dbReference>
<feature type="domain" description="PHD-type" evidence="41">
    <location>
        <begin position="1669"/>
        <end position="1715"/>
    </location>
</feature>
<evidence type="ECO:0000256" key="8">
    <source>
        <dbReference type="ARBA" id="ARBA00022491"/>
    </source>
</evidence>
<keyword evidence="30" id="KW-0066">ATP synthesis</keyword>
<evidence type="ECO:0000256" key="12">
    <source>
        <dbReference type="ARBA" id="ARBA00022679"/>
    </source>
</evidence>
<feature type="region of interest" description="Disordered" evidence="40">
    <location>
        <begin position="1210"/>
        <end position="1268"/>
    </location>
</feature>
<feature type="region of interest" description="Disordered" evidence="40">
    <location>
        <begin position="2354"/>
        <end position="2391"/>
    </location>
</feature>
<evidence type="ECO:0000256" key="7">
    <source>
        <dbReference type="ARBA" id="ARBA00022454"/>
    </source>
</evidence>
<keyword evidence="20" id="KW-0832">Ubl conjugation</keyword>
<evidence type="ECO:0000259" key="43">
    <source>
        <dbReference type="PROSITE" id="PS50280"/>
    </source>
</evidence>
<dbReference type="PROSITE" id="PS50868">
    <property type="entry name" value="POST_SET"/>
    <property type="match status" value="1"/>
</dbReference>
<dbReference type="GO" id="GO:0046933">
    <property type="term" value="F:proton-transporting ATP synthase activity, rotational mechanism"/>
    <property type="evidence" value="ECO:0007669"/>
    <property type="project" value="InterPro"/>
</dbReference>
<dbReference type="InterPro" id="IPR055197">
    <property type="entry name" value="PHDvar_NSD"/>
</dbReference>
<dbReference type="InterPro" id="IPR047430">
    <property type="entry name" value="PHD4_NSD1"/>
</dbReference>
<dbReference type="InterPro" id="IPR059153">
    <property type="entry name" value="NSD_PHD-1st"/>
</dbReference>
<name>A0AAW0PIW0_9GOBI</name>
<keyword evidence="48" id="KW-1185">Reference proteome</keyword>
<dbReference type="PROSITE" id="PS50158">
    <property type="entry name" value="ZF_CCHC"/>
    <property type="match status" value="1"/>
</dbReference>
<feature type="domain" description="SET" evidence="43">
    <location>
        <begin position="2068"/>
        <end position="2185"/>
    </location>
</feature>
<evidence type="ECO:0000256" key="10">
    <source>
        <dbReference type="ARBA" id="ARBA00022553"/>
    </source>
</evidence>
<evidence type="ECO:0000256" key="29">
    <source>
        <dbReference type="ARBA" id="ARBA00023242"/>
    </source>
</evidence>
<evidence type="ECO:0000256" key="33">
    <source>
        <dbReference type="ARBA" id="ARBA00064647"/>
    </source>
</evidence>
<evidence type="ECO:0000259" key="44">
    <source>
        <dbReference type="PROSITE" id="PS50812"/>
    </source>
</evidence>
<dbReference type="Gene3D" id="1.10.520.20">
    <property type="entry name" value="N-terminal domain of the delta subunit of the F1F0-ATP synthase"/>
    <property type="match status" value="1"/>
</dbReference>
<dbReference type="GO" id="GO:0003676">
    <property type="term" value="F:nucleic acid binding"/>
    <property type="evidence" value="ECO:0007669"/>
    <property type="project" value="InterPro"/>
</dbReference>
<dbReference type="InterPro" id="IPR003616">
    <property type="entry name" value="Post-SET_dom"/>
</dbReference>
<keyword evidence="17" id="KW-0375">Hydrogen ion transport</keyword>
<dbReference type="Gene3D" id="2.30.30.140">
    <property type="match status" value="2"/>
</dbReference>
<evidence type="ECO:0000256" key="36">
    <source>
        <dbReference type="ARBA" id="ARBA00078525"/>
    </source>
</evidence>
<dbReference type="FunFam" id="2.30.30.140:FF:000004">
    <property type="entry name" value="Histone-lysine N-methyltransferase"/>
    <property type="match status" value="1"/>
</dbReference>
<dbReference type="Pfam" id="PF00213">
    <property type="entry name" value="OSCP"/>
    <property type="match status" value="1"/>
</dbReference>
<evidence type="ECO:0000256" key="4">
    <source>
        <dbReference type="ARBA" id="ARBA00007046"/>
    </source>
</evidence>
<evidence type="ECO:0000256" key="6">
    <source>
        <dbReference type="ARBA" id="ARBA00022448"/>
    </source>
</evidence>
<keyword evidence="24" id="KW-0406">Ion transport</keyword>
<keyword evidence="26" id="KW-0472">Membrane</keyword>
<dbReference type="SUPFAM" id="SSF57903">
    <property type="entry name" value="FYVE/PHD zinc finger"/>
    <property type="match status" value="3"/>
</dbReference>
<evidence type="ECO:0000259" key="42">
    <source>
        <dbReference type="PROSITE" id="PS50158"/>
    </source>
</evidence>
<evidence type="ECO:0000256" key="17">
    <source>
        <dbReference type="ARBA" id="ARBA00022781"/>
    </source>
</evidence>
<keyword evidence="7" id="KW-0158">Chromosome</keyword>
<feature type="domain" description="PWWP" evidence="44">
    <location>
        <begin position="1882"/>
        <end position="1944"/>
    </location>
</feature>
<dbReference type="SMART" id="SM00508">
    <property type="entry name" value="PostSET"/>
    <property type="match status" value="1"/>
</dbReference>
<feature type="domain" description="PHD-type" evidence="41">
    <location>
        <begin position="1833"/>
        <end position="1877"/>
    </location>
</feature>
<comment type="subcellular location">
    <subcellularLocation>
        <location evidence="3">Chromosome</location>
    </subcellularLocation>
    <subcellularLocation>
        <location evidence="2">Mitochondrion inner membrane</location>
    </subcellularLocation>
    <subcellularLocation>
        <location evidence="1">Nucleus</location>
    </subcellularLocation>
</comment>
<dbReference type="FunFam" id="3.30.40.10:FF:000106">
    <property type="entry name" value="Histone-lysine N-methyltransferase"/>
    <property type="match status" value="1"/>
</dbReference>
<keyword evidence="18" id="KW-0999">Mitochondrion inner membrane</keyword>
<evidence type="ECO:0000256" key="40">
    <source>
        <dbReference type="SAM" id="MobiDB-lite"/>
    </source>
</evidence>
<sequence>MAALILGQQVRQFSTSVVRPAAKLVKPPIQVYGVEGRYATALFSAASKQNKLDQVEQELGKVHTMIKDPKLSSIVMNPHVKRNLKQKTFNDALTKAKLSPITVNLINVLAENGRLTLTGDVITAFGKMMSAHRGEVLCSVTTAQPLDEANLAELKIALKGFLQKGETIKLETKSDPAILGGMIVSIGDKHDATYDGRKALKILREHYSGKSKPRIINLYTSLTKLRKADSESTTDYVIRAENIITALRDAGETLSDGLIVAMILNGLPDSFKPLAVHITQNEDNVTFKDFKRRLRIYEESERMSTAETTDNVMKTFTKQDKNFQKKYTNSTQGKTDDTNITCYKCGLKGHRARKCTRKVWCNFCKSNTHQESICKKKDKEDNARKVADEQASDYLFKAAQGKGEESTPKVKMKGIMVDAGATSHIVNDLKIFASFDSAFQPETHSVELADGTRCSGMAQGRGTATIRLLDSNGREHRAQLRDALYMPSYPHNIFSVARAADRGATVTFKKGESQMITKDVCDIPKTYQEAVTSSKSAQWKNAMDEEMKSLEENETFQLTPLPPGKQVLGGRWVYAIKTDTNGSDKYKARFVAKGYNQKAGTDYEETFSPTADMTSVRVLMQKAAQEDLILHQMDVKTAYLHAPIDWQKRDNMNQSYRPACRAGSVFGPGQSELRSHNGLISTSYGSQCSTAKHGSELVGQLPASGLKQPSIPGYNQFNNASCYRLPDLNTVVNRTDLQHRNQLRCASPISDEDEFEAPSVQLPPSPDIQDLEPFESLQDGQRNVFSDSPHSLERCSPISTGYLHFGSTLFDSSDFKEDGLGENSSNEDFTPFSFSPKLSEKCPVIDSKNTCSSGADKRTFKPIFNLMSKTISELNPTLSPSALPEIIMRDGWSVEKDSASGEVSSPPRENQVCLSETNSNPDSPSDELFPPCKIYAGDIVWAKFNRRPWWPCQIIYHPDQRIHTKMKVPSPRPCRIRVRQKVKHYKYKIPKRYQSAWEISVSKAEDVFYGDPPDFESFQSESPNSKDLAPSTGLQSVEQRLSQDHSQSSGHAEQRDNKRHHSKHPLQNGIKNSVKKKKKRLSDIFGHIVGSSKNNLISTTCSLKDEDSPYADLDSVPILQRPKRTELSQEPDVASSLISELNSAKNKSKHSKNLTDSANVLSSSVASQTKQSSGSLDITTTSKHLCSFPASSRLMTKALKAEENTDVLSVAESTSTSAEVNTELSTNGSTTDVSCTNDKSSLSDTPSPRKRRARKPDKKKIHNGSRKESKTYICTNEIIPDIEVKTENILSEISTTSSPPSMEELQNIKELKFKSIPKEEEKDSGESAFQPEPNYQFSTFLMLLKDMHDTREKEGKPLSLPTSPVLIKEEPMSLPTNTETDEVKSPCEISTQNAFTTEITSENDQSNKTNCVEKTESAKPEDVPVYSECTDKPRRKQRLPAKLKVSLPRLSPHLTNLAYGGLLVRNPALLEEKQVTSGDHCKTSVFEVEESNSNSHAEFNGHPKVNGKHSDLDVQNLMDTNGSDTRLSGQLNMHLRKPSKRLMVSPEEPGQITQSKRKSKRKSLENSHVSIEPGADVPVSSSPAPEFHEETPKTLSAPSVKTQPSLETKTDVENNLPPESVKPVKPKSETETASPETTSDSTSKDEMLNYSPSSQVEGKGRVTGGALKENVCQICEEPGELLNCDGHCYGAFHLQCIGLSAAPKDKFVCGECKTGAHACFVCKRSGDGVKRCMIPLCGRFYHTDCIMTFSATQPNNKGIRCPLHVCLSCHIANPLNLGNSKGRLLKCVRCPVAYHANDNCMAAGSLMLANNSFLCPNHFTPRKGYKNHEHINVSWCFVCSEGGSLLCCESCPAAFHQECLNIELPQGSWFCNDCKAGKRPRIKDILWVKWGRFRWWPAEVCLTKDVPNNIMKMKHDVGEFPVQFFGSKDFVWTYQARVFPYMEGDRHNIEKMAKGTDAVYKSALTEAADRFKELQTEKEMKQLQEVRKNDKKPPPYKLIKANKPIGKVQIITADMSEIPRCNCKASDENPCGPDSECINRMLLYECHPQVCAAGEKCQNQAFTKREYTQVEIFRTLSRGWGLRAVSDIKKGAFVSEYVGEMIDEEECRARIRHAQENDICNFYMLTLDKDRIIDAGPKGNEARFMNHSCQPNCETQKWTVNGDTRVGLFALQDIPKGVELTFNYNLECLGNGKTVCKCGAPNCSGFLGVRPKNQPAAEKIKLKEGKRRAYMKKKKQEVKKEREDECFHCGDGGQIVSCKKPGCPKVYHADCLNLAKRPAGRWECPWHQCDICGKEASSFCEMCPTSYCKQHSQGMLFISKLDGKLSCNEHDPCGPDPLEPGEIRDYSTNSLKSRTANLPHKSSTVPNLKKAPSSTPNMKLSVRPKHEPPPRLYINTKTSTSSFVPSSKAYLTDRTGVFSNTSKEKEDGEVEDGEVCSIEVEEIEEYDDDEEDEDDSEEEMEIVVDEGEDVEQSDGAFNTWAGEAEKMRAMMLRRMKRWRSGSQMKMLTVDKRERTKQKD</sequence>
<evidence type="ECO:0000256" key="22">
    <source>
        <dbReference type="ARBA" id="ARBA00022946"/>
    </source>
</evidence>
<dbReference type="PRINTS" id="PR00125">
    <property type="entry name" value="ATPASEDELTA"/>
</dbReference>
<evidence type="ECO:0000256" key="21">
    <source>
        <dbReference type="ARBA" id="ARBA00022853"/>
    </source>
</evidence>
<keyword evidence="27" id="KW-0010">Activator</keyword>
<evidence type="ECO:0000313" key="47">
    <source>
        <dbReference type="EMBL" id="KAK7922854.1"/>
    </source>
</evidence>
<evidence type="ECO:0000256" key="18">
    <source>
        <dbReference type="ARBA" id="ARBA00022792"/>
    </source>
</evidence>
<dbReference type="InterPro" id="IPR000313">
    <property type="entry name" value="PWWP_dom"/>
</dbReference>
<dbReference type="InterPro" id="IPR036875">
    <property type="entry name" value="Znf_CCHC_sf"/>
</dbReference>
<dbReference type="SMART" id="SM00343">
    <property type="entry name" value="ZnF_C2HC"/>
    <property type="match status" value="2"/>
</dbReference>
<keyword evidence="22" id="KW-0809">Transit peptide</keyword>
<dbReference type="InterPro" id="IPR050777">
    <property type="entry name" value="SET2_Histone-Lys_MeTrsfase"/>
</dbReference>
<feature type="domain" description="AWS" evidence="46">
    <location>
        <begin position="2016"/>
        <end position="2066"/>
    </location>
</feature>
<evidence type="ECO:0000256" key="39">
    <source>
        <dbReference type="PROSITE-ProRule" id="PRU00047"/>
    </source>
</evidence>
<dbReference type="HAMAP" id="MF_01416">
    <property type="entry name" value="ATP_synth_delta_bact"/>
    <property type="match status" value="1"/>
</dbReference>
<feature type="domain" description="Post-SET" evidence="45">
    <location>
        <begin position="2192"/>
        <end position="2208"/>
    </location>
</feature>
<accession>A0AAW0PIW0</accession>
<dbReference type="GO" id="GO:0005654">
    <property type="term" value="C:nucleoplasm"/>
    <property type="evidence" value="ECO:0007669"/>
    <property type="project" value="UniProtKB-ARBA"/>
</dbReference>
<dbReference type="CDD" id="cd19210">
    <property type="entry name" value="SET_NSD1"/>
    <property type="match status" value="1"/>
</dbReference>
<dbReference type="InterPro" id="IPR013083">
    <property type="entry name" value="Znf_RING/FYVE/PHD"/>
</dbReference>
<evidence type="ECO:0000256" key="24">
    <source>
        <dbReference type="ARBA" id="ARBA00023065"/>
    </source>
</evidence>
<dbReference type="SMART" id="SM00293">
    <property type="entry name" value="PWWP"/>
    <property type="match status" value="2"/>
</dbReference>
<dbReference type="InterPro" id="IPR006560">
    <property type="entry name" value="AWS_dom"/>
</dbReference>
<dbReference type="SUPFAM" id="SSF82199">
    <property type="entry name" value="SET domain"/>
    <property type="match status" value="1"/>
</dbReference>
<feature type="compositionally biased region" description="Polar residues" evidence="40">
    <location>
        <begin position="1593"/>
        <end position="1607"/>
    </location>
</feature>
<feature type="region of interest" description="Disordered" evidence="40">
    <location>
        <begin position="1491"/>
        <end position="1660"/>
    </location>
</feature>
<evidence type="ECO:0000256" key="5">
    <source>
        <dbReference type="ARBA" id="ARBA00018028"/>
    </source>
</evidence>
<dbReference type="InterPro" id="IPR047432">
    <property type="entry name" value="PHD5_NSD1"/>
</dbReference>
<evidence type="ECO:0000256" key="31">
    <source>
        <dbReference type="ARBA" id="ARBA00033369"/>
    </source>
</evidence>
<dbReference type="InterPro" id="IPR019787">
    <property type="entry name" value="Znf_PHD-finger"/>
</dbReference>
<feature type="region of interest" description="Disordered" evidence="40">
    <location>
        <begin position="1012"/>
        <end position="1077"/>
    </location>
</feature>
<feature type="compositionally biased region" description="Polar residues" evidence="40">
    <location>
        <begin position="1032"/>
        <end position="1051"/>
    </location>
</feature>
<gene>
    <name evidence="47" type="ORF">WMY93_009756</name>
</gene>
<evidence type="ECO:0000256" key="19">
    <source>
        <dbReference type="ARBA" id="ARBA00022833"/>
    </source>
</evidence>
<dbReference type="InterPro" id="IPR013103">
    <property type="entry name" value="RVT_2"/>
</dbReference>
<dbReference type="PANTHER" id="PTHR22884">
    <property type="entry name" value="SET DOMAIN PROTEINS"/>
    <property type="match status" value="1"/>
</dbReference>
<dbReference type="Pfam" id="PF23011">
    <property type="entry name" value="PHD-1st_NSD"/>
    <property type="match status" value="1"/>
</dbReference>
<dbReference type="PROSITE" id="PS51215">
    <property type="entry name" value="AWS"/>
    <property type="match status" value="1"/>
</dbReference>
<feature type="domain" description="CCHC-type" evidence="42">
    <location>
        <begin position="342"/>
        <end position="357"/>
    </location>
</feature>
<dbReference type="Pfam" id="PF00855">
    <property type="entry name" value="PWWP"/>
    <property type="match status" value="1"/>
</dbReference>
<evidence type="ECO:0000256" key="3">
    <source>
        <dbReference type="ARBA" id="ARBA00004286"/>
    </source>
</evidence>
<dbReference type="FunFam" id="3.30.40.10:FF:000025">
    <property type="entry name" value="Histone-lysine N-methyltransferase"/>
    <property type="match status" value="1"/>
</dbReference>
<dbReference type="Pfam" id="PF17982">
    <property type="entry name" value="C5HCH"/>
    <property type="match status" value="1"/>
</dbReference>
<keyword evidence="19" id="KW-0862">Zinc</keyword>
<comment type="subunit">
    <text evidence="33">Component of the ATP synthase complex composed at least of ATP5F1A/subunit alpha, ATP5F1B/subunit beta, ATP5MC1/subunit c (homooctomer), MT-ATP6/subunit a, MT-ATP8/subunit 8, ATP5ME/subunit e, ATP5MF/subunit f, ATP5MG/subunit g, ATP5MK/subunit k, ATP5MJ/subunit j, ATP5F1C/subunit gamma, ATP5F1D/subunit delta, ATP5F1E/subunit epsilon, ATP5PF/subunit F6, ATP5PB/subunit b, ATP5PD/subunit d, ATP5PO/subunit OSCP. ATP synthase complex consists of a soluble F(1) head domain (subunits alpha(3) and beta(3)) - the catalytic core - and a membrane F(0) domain - the membrane proton channel (subunits c, a, 8, e, f, g, k and j). These two domains are linked by a central stalk (subunits gamma, delta, and epsilon) rotating inside the F1 region and a stationary peripheral stalk (subunits F6, b, d, and OSCP).</text>
</comment>
<dbReference type="GO" id="GO:0045259">
    <property type="term" value="C:proton-transporting ATP synthase complex"/>
    <property type="evidence" value="ECO:0007669"/>
    <property type="project" value="UniProtKB-ARBA"/>
</dbReference>
<evidence type="ECO:0000256" key="25">
    <source>
        <dbReference type="ARBA" id="ARBA00023128"/>
    </source>
</evidence>
<comment type="similarity">
    <text evidence="4">Belongs to the ATPase delta chain family.</text>
</comment>
<evidence type="ECO:0000256" key="35">
    <source>
        <dbReference type="ARBA" id="ARBA00073432"/>
    </source>
</evidence>
<evidence type="ECO:0000259" key="41">
    <source>
        <dbReference type="PROSITE" id="PS50016"/>
    </source>
</evidence>
<dbReference type="InterPro" id="IPR055198">
    <property type="entry name" value="NSD_PHD"/>
</dbReference>
<keyword evidence="16 39" id="KW-0863">Zinc-finger</keyword>
<dbReference type="GO" id="GO:0140954">
    <property type="term" value="F:histone H3K36 dimethyltransferase activity"/>
    <property type="evidence" value="ECO:0007669"/>
    <property type="project" value="UniProtKB-EC"/>
</dbReference>
<evidence type="ECO:0000256" key="20">
    <source>
        <dbReference type="ARBA" id="ARBA00022843"/>
    </source>
</evidence>
<keyword evidence="10" id="KW-0597">Phosphoprotein</keyword>
<dbReference type="PROSITE" id="PS50280">
    <property type="entry name" value="SET"/>
    <property type="match status" value="1"/>
</dbReference>
<feature type="compositionally biased region" description="Polar residues" evidence="40">
    <location>
        <begin position="1211"/>
        <end position="1245"/>
    </location>
</feature>
<evidence type="ECO:0000313" key="48">
    <source>
        <dbReference type="Proteomes" id="UP001460270"/>
    </source>
</evidence>
<evidence type="ECO:0000256" key="16">
    <source>
        <dbReference type="ARBA" id="ARBA00022771"/>
    </source>
</evidence>
<dbReference type="InterPro" id="IPR019786">
    <property type="entry name" value="Zinc_finger_PHD-type_CS"/>
</dbReference>
<evidence type="ECO:0000256" key="26">
    <source>
        <dbReference type="ARBA" id="ARBA00023136"/>
    </source>
</evidence>
<feature type="domain" description="PWWP" evidence="44">
    <location>
        <begin position="936"/>
        <end position="1015"/>
    </location>
</feature>
<dbReference type="EC" id="2.1.1.357" evidence="34"/>
<dbReference type="Pfam" id="PF22908">
    <property type="entry name" value="PHD_NSD"/>
    <property type="match status" value="1"/>
</dbReference>
<keyword evidence="13" id="KW-0949">S-adenosyl-L-methionine</keyword>
<dbReference type="GO" id="GO:0008270">
    <property type="term" value="F:zinc ion binding"/>
    <property type="evidence" value="ECO:0007669"/>
    <property type="project" value="UniProtKB-KW"/>
</dbReference>
<evidence type="ECO:0000256" key="11">
    <source>
        <dbReference type="ARBA" id="ARBA00022603"/>
    </source>
</evidence>
<dbReference type="SMART" id="SM00317">
    <property type="entry name" value="SET"/>
    <property type="match status" value="1"/>
</dbReference>
<keyword evidence="29" id="KW-0539">Nucleus</keyword>
<evidence type="ECO:0000256" key="14">
    <source>
        <dbReference type="ARBA" id="ARBA00022723"/>
    </source>
</evidence>
<dbReference type="InterPro" id="IPR054722">
    <property type="entry name" value="PolX-like_BBD"/>
</dbReference>
<feature type="compositionally biased region" description="Polar residues" evidence="40">
    <location>
        <begin position="912"/>
        <end position="923"/>
    </location>
</feature>
<dbReference type="PROSITE" id="PS50016">
    <property type="entry name" value="ZF_PHD_2"/>
    <property type="match status" value="2"/>
</dbReference>
<dbReference type="Gene3D" id="2.170.270.10">
    <property type="entry name" value="SET domain"/>
    <property type="match status" value="1"/>
</dbReference>
<dbReference type="FunFam" id="3.30.40.10:FF:000093">
    <property type="entry name" value="Histone-lysine N-methyltransferase"/>
    <property type="match status" value="1"/>
</dbReference>
<dbReference type="Proteomes" id="UP001460270">
    <property type="component" value="Unassembled WGS sequence"/>
</dbReference>
<dbReference type="Pfam" id="PF23004">
    <property type="entry name" value="PHDvar_NSD"/>
    <property type="match status" value="1"/>
</dbReference>
<dbReference type="PROSITE" id="PS50812">
    <property type="entry name" value="PWWP"/>
    <property type="match status" value="2"/>
</dbReference>
<dbReference type="SUPFAM" id="SSF63748">
    <property type="entry name" value="Tudor/PWWP/MBT"/>
    <property type="match status" value="2"/>
</dbReference>
<dbReference type="InterPro" id="IPR011011">
    <property type="entry name" value="Znf_FYVE_PHD"/>
</dbReference>
<dbReference type="InterPro" id="IPR000711">
    <property type="entry name" value="ATPase_OSCP/dsu"/>
</dbReference>
<dbReference type="EMBL" id="JBBPFD010000006">
    <property type="protein sequence ID" value="KAK7922854.1"/>
    <property type="molecule type" value="Genomic_DNA"/>
</dbReference>
<keyword evidence="15" id="KW-0677">Repeat</keyword>
<dbReference type="Pfam" id="PF17907">
    <property type="entry name" value="AWS"/>
    <property type="match status" value="1"/>
</dbReference>
<evidence type="ECO:0000256" key="2">
    <source>
        <dbReference type="ARBA" id="ARBA00004273"/>
    </source>
</evidence>
<evidence type="ECO:0000259" key="46">
    <source>
        <dbReference type="PROSITE" id="PS51215"/>
    </source>
</evidence>
<feature type="compositionally biased region" description="Polar residues" evidence="40">
    <location>
        <begin position="1517"/>
        <end position="1531"/>
    </location>
</feature>
<dbReference type="GO" id="GO:0032259">
    <property type="term" value="P:methylation"/>
    <property type="evidence" value="ECO:0007669"/>
    <property type="project" value="UniProtKB-KW"/>
</dbReference>
<dbReference type="InterPro" id="IPR026015">
    <property type="entry name" value="ATP_synth_OSCP/delta_N_sf"/>
</dbReference>
<evidence type="ECO:0000256" key="13">
    <source>
        <dbReference type="ARBA" id="ARBA00022691"/>
    </source>
</evidence>
<evidence type="ECO:0000256" key="38">
    <source>
        <dbReference type="ARBA" id="ARBA00081785"/>
    </source>
</evidence>
<dbReference type="CDD" id="cd15656">
    <property type="entry name" value="PHD4_NSD1"/>
    <property type="match status" value="1"/>
</dbReference>
<dbReference type="Pfam" id="PF07727">
    <property type="entry name" value="RVT_2"/>
    <property type="match status" value="1"/>
</dbReference>
<dbReference type="Gene3D" id="3.30.40.10">
    <property type="entry name" value="Zinc/RING finger domain, C3HC4 (zinc finger)"/>
    <property type="match status" value="4"/>
</dbReference>
<keyword evidence="9" id="KW-1017">Isopeptide bond</keyword>
<dbReference type="InterPro" id="IPR001878">
    <property type="entry name" value="Znf_CCHC"/>
</dbReference>
<dbReference type="Gene3D" id="4.10.60.10">
    <property type="entry name" value="Zinc finger, CCHC-type"/>
    <property type="match status" value="1"/>
</dbReference>
<organism evidence="47 48">
    <name type="scientific">Mugilogobius chulae</name>
    <name type="common">yellowstripe goby</name>
    <dbReference type="NCBI Taxonomy" id="88201"/>
    <lineage>
        <taxon>Eukaryota</taxon>
        <taxon>Metazoa</taxon>
        <taxon>Chordata</taxon>
        <taxon>Craniata</taxon>
        <taxon>Vertebrata</taxon>
        <taxon>Euteleostomi</taxon>
        <taxon>Actinopterygii</taxon>
        <taxon>Neopterygii</taxon>
        <taxon>Teleostei</taxon>
        <taxon>Neoteleostei</taxon>
        <taxon>Acanthomorphata</taxon>
        <taxon>Gobiaria</taxon>
        <taxon>Gobiiformes</taxon>
        <taxon>Gobioidei</taxon>
        <taxon>Gobiidae</taxon>
        <taxon>Gobionellinae</taxon>
        <taxon>Mugilogobius</taxon>
    </lineage>
</organism>
<dbReference type="FunFam" id="3.30.40.10:FF:000201">
    <property type="entry name" value="Histone-lysine N-methyltransferase"/>
    <property type="match status" value="1"/>
</dbReference>
<dbReference type="SMART" id="SM00249">
    <property type="entry name" value="PHD"/>
    <property type="match status" value="5"/>
</dbReference>
<feature type="compositionally biased region" description="Basic residues" evidence="40">
    <location>
        <begin position="1248"/>
        <end position="1264"/>
    </location>
</feature>
<protein>
    <recommendedName>
        <fullName evidence="35">ATP synthase peripheral stalk subunit OSCP, mitochondrial</fullName>
        <ecNumber evidence="34">2.1.1.357</ecNumber>
    </recommendedName>
    <alternativeName>
        <fullName evidence="36">ATP synthase subunit O</fullName>
    </alternativeName>
    <alternativeName>
        <fullName evidence="37">H3-K36-HMTase</fullName>
    </alternativeName>
    <alternativeName>
        <fullName evidence="5">Histone-lysine N-methyltransferase, H3 lysine-36 specific</fullName>
    </alternativeName>
    <alternativeName>
        <fullName evidence="38">Nuclear receptor-binding SET domain-containing protein 1</fullName>
    </alternativeName>
    <alternativeName>
        <fullName evidence="31">Oligomycin sensitivity conferral protein</fullName>
    </alternativeName>
</protein>
<feature type="compositionally biased region" description="Basic and acidic residues" evidence="40">
    <location>
        <begin position="2508"/>
        <end position="2519"/>
    </location>
</feature>
<feature type="compositionally biased region" description="Polar residues" evidence="40">
    <location>
        <begin position="2354"/>
        <end position="2378"/>
    </location>
</feature>
<dbReference type="GO" id="GO:0005743">
    <property type="term" value="C:mitochondrial inner membrane"/>
    <property type="evidence" value="ECO:0007669"/>
    <property type="project" value="UniProtKB-SubCell"/>
</dbReference>
<keyword evidence="6" id="KW-0813">Transport</keyword>
<keyword evidence="23" id="KW-0805">Transcription regulation</keyword>
<feature type="compositionally biased region" description="Low complexity" evidence="40">
    <location>
        <begin position="1631"/>
        <end position="1641"/>
    </location>
</feature>
<dbReference type="InterPro" id="IPR041306">
    <property type="entry name" value="C5HCH"/>
</dbReference>
<evidence type="ECO:0000256" key="37">
    <source>
        <dbReference type="ARBA" id="ARBA00080495"/>
    </source>
</evidence>
<dbReference type="InterPro" id="IPR046341">
    <property type="entry name" value="SET_dom_sf"/>
</dbReference>
<keyword evidence="14" id="KW-0479">Metal-binding</keyword>
<dbReference type="GO" id="GO:0016922">
    <property type="term" value="F:nuclear receptor binding"/>
    <property type="evidence" value="ECO:0007669"/>
    <property type="project" value="UniProtKB-ARBA"/>
</dbReference>
<keyword evidence="11" id="KW-0489">Methyltransferase</keyword>
<reference evidence="48" key="1">
    <citation type="submission" date="2024-04" db="EMBL/GenBank/DDBJ databases">
        <title>Salinicola lusitanus LLJ914,a marine bacterium isolated from the Okinawa Trough.</title>
        <authorList>
            <person name="Li J."/>
        </authorList>
    </citation>
    <scope>NUCLEOTIDE SEQUENCE [LARGE SCALE GENOMIC DNA]</scope>
</reference>
<dbReference type="Pfam" id="PF00856">
    <property type="entry name" value="SET"/>
    <property type="match status" value="1"/>
</dbReference>
<evidence type="ECO:0000256" key="32">
    <source>
        <dbReference type="ARBA" id="ARBA00050654"/>
    </source>
</evidence>
<dbReference type="InterPro" id="IPR001965">
    <property type="entry name" value="Znf_PHD"/>
</dbReference>
<keyword evidence="28" id="KW-0804">Transcription</keyword>
<evidence type="ECO:0000259" key="45">
    <source>
        <dbReference type="PROSITE" id="PS50868"/>
    </source>
</evidence>
<evidence type="ECO:0000256" key="28">
    <source>
        <dbReference type="ARBA" id="ARBA00023163"/>
    </source>
</evidence>
<dbReference type="InterPro" id="IPR001214">
    <property type="entry name" value="SET_dom"/>
</dbReference>
<dbReference type="PROSITE" id="PS01359">
    <property type="entry name" value="ZF_PHD_1"/>
    <property type="match status" value="1"/>
</dbReference>
<evidence type="ECO:0000256" key="23">
    <source>
        <dbReference type="ARBA" id="ARBA00023015"/>
    </source>
</evidence>
<dbReference type="InterPro" id="IPR047433">
    <property type="entry name" value="SET_NSD1"/>
</dbReference>
<dbReference type="GO" id="GO:0003712">
    <property type="term" value="F:transcription coregulator activity"/>
    <property type="evidence" value="ECO:0007669"/>
    <property type="project" value="UniProtKB-ARBA"/>
</dbReference>
<dbReference type="Pfam" id="PF22936">
    <property type="entry name" value="Pol_BBD"/>
    <property type="match status" value="1"/>
</dbReference>
<evidence type="ECO:0000256" key="30">
    <source>
        <dbReference type="ARBA" id="ARBA00023310"/>
    </source>
</evidence>
<keyword evidence="8" id="KW-0678">Repressor</keyword>
<dbReference type="SUPFAM" id="SSF47928">
    <property type="entry name" value="N-terminal domain of the delta subunit of the F1F0-ATP synthase"/>
    <property type="match status" value="1"/>
</dbReference>
<dbReference type="CDD" id="cd15659">
    <property type="entry name" value="PHD5_NSD1"/>
    <property type="match status" value="1"/>
</dbReference>
<evidence type="ECO:0000256" key="9">
    <source>
        <dbReference type="ARBA" id="ARBA00022499"/>
    </source>
</evidence>
<comment type="catalytic activity">
    <reaction evidence="32">
        <text>L-lysyl(36)-[histone H3] + 2 S-adenosyl-L-methionine = N(6),N(6)-dimethyl-L-lysyl(36)-[histone H3] + 2 S-adenosyl-L-homocysteine + 2 H(+)</text>
        <dbReference type="Rhea" id="RHEA:60308"/>
        <dbReference type="Rhea" id="RHEA-COMP:9785"/>
        <dbReference type="Rhea" id="RHEA-COMP:9787"/>
        <dbReference type="ChEBI" id="CHEBI:15378"/>
        <dbReference type="ChEBI" id="CHEBI:29969"/>
        <dbReference type="ChEBI" id="CHEBI:57856"/>
        <dbReference type="ChEBI" id="CHEBI:59789"/>
        <dbReference type="ChEBI" id="CHEBI:61976"/>
        <dbReference type="EC" id="2.1.1.357"/>
    </reaction>
</comment>